<dbReference type="GO" id="GO:0005739">
    <property type="term" value="C:mitochondrion"/>
    <property type="evidence" value="ECO:0007669"/>
    <property type="project" value="TreeGrafter"/>
</dbReference>
<sequence length="468" mass="53252">MDGRKTSSQKNLNFSEISMLWGFTKVALATHAHLYRAFPAGRFYSSSVTSTAQERTLDEWIHHTLVSERRYDDEISRTKVRDLYYTLPTRDPLDVPTHNNVHLPPLHSLAFFHPRTTEEELSADLTETDFRPPLPYGARRMWASGAFCFPAGSDRGLVVGKPAIARASVASIEKKGFERDSPMVFVHQAIEYKQEVDGIPLIHEKRIHVYLPKEHRSDKKDARMVTGLPEPQYTFTWTPSVTTLFRFSALIWNAHLIHLDREYTRTEEGYPDSTDLLVHGPLTALVLIEALFLKGYKGRIDNFVYRARNPVTRARSVSSSTPQQTALHFALMNSHENISLETQPTQRSSIESRRSRMSRMTGNTEPPPSPGVPKLPETKLDVSLSFDQIIADTTFGQDIDPKKREQMEKRQSNVLRLAQENEKLNAELKAMSERLRLAEARTQAILAARERKAKEKQNVSEGSSARLS</sequence>
<dbReference type="OrthoDB" id="3257538at2759"/>
<feature type="region of interest" description="Disordered" evidence="2">
    <location>
        <begin position="340"/>
        <end position="377"/>
    </location>
</feature>
<evidence type="ECO:0000313" key="4">
    <source>
        <dbReference type="Proteomes" id="UP000308199"/>
    </source>
</evidence>
<protein>
    <submittedName>
        <fullName evidence="3">Uncharacterized protein</fullName>
    </submittedName>
</protein>
<dbReference type="EMBL" id="SGPK01000027">
    <property type="protein sequence ID" value="THH10800.1"/>
    <property type="molecule type" value="Genomic_DNA"/>
</dbReference>
<dbReference type="InterPro" id="IPR052741">
    <property type="entry name" value="Mitochondrial_HTD2"/>
</dbReference>
<dbReference type="SUPFAM" id="SSF54637">
    <property type="entry name" value="Thioesterase/thiol ester dehydrase-isomerase"/>
    <property type="match status" value="1"/>
</dbReference>
<feature type="compositionally biased region" description="Polar residues" evidence="2">
    <location>
        <begin position="459"/>
        <end position="468"/>
    </location>
</feature>
<dbReference type="GO" id="GO:0019171">
    <property type="term" value="F:(3R)-hydroxyacyl-[acyl-carrier-protein] dehydratase activity"/>
    <property type="evidence" value="ECO:0007669"/>
    <property type="project" value="TreeGrafter"/>
</dbReference>
<keyword evidence="4" id="KW-1185">Reference proteome</keyword>
<dbReference type="PANTHER" id="PTHR28152">
    <property type="entry name" value="HYDROXYACYL-THIOESTER DEHYDRATASE TYPE 2, MITOCHONDRIAL"/>
    <property type="match status" value="1"/>
</dbReference>
<reference evidence="3 4" key="1">
    <citation type="submission" date="2019-02" db="EMBL/GenBank/DDBJ databases">
        <title>Genome sequencing of the rare red list fungi Phellinidium pouzarii.</title>
        <authorList>
            <person name="Buettner E."/>
            <person name="Kellner H."/>
        </authorList>
    </citation>
    <scope>NUCLEOTIDE SEQUENCE [LARGE SCALE GENOMIC DNA]</scope>
    <source>
        <strain evidence="3 4">DSM 108285</strain>
    </source>
</reference>
<feature type="coiled-coil region" evidence="1">
    <location>
        <begin position="407"/>
        <end position="441"/>
    </location>
</feature>
<proteinExistence type="predicted"/>
<accession>A0A4S4LLD3</accession>
<dbReference type="Proteomes" id="UP000308199">
    <property type="component" value="Unassembled WGS sequence"/>
</dbReference>
<feature type="compositionally biased region" description="Basic and acidic residues" evidence="2">
    <location>
        <begin position="449"/>
        <end position="458"/>
    </location>
</feature>
<organism evidence="3 4">
    <name type="scientific">Phellinidium pouzarii</name>
    <dbReference type="NCBI Taxonomy" id="167371"/>
    <lineage>
        <taxon>Eukaryota</taxon>
        <taxon>Fungi</taxon>
        <taxon>Dikarya</taxon>
        <taxon>Basidiomycota</taxon>
        <taxon>Agaricomycotina</taxon>
        <taxon>Agaricomycetes</taxon>
        <taxon>Hymenochaetales</taxon>
        <taxon>Hymenochaetaceae</taxon>
        <taxon>Phellinidium</taxon>
    </lineage>
</organism>
<feature type="region of interest" description="Disordered" evidence="2">
    <location>
        <begin position="449"/>
        <end position="468"/>
    </location>
</feature>
<evidence type="ECO:0000256" key="1">
    <source>
        <dbReference type="SAM" id="Coils"/>
    </source>
</evidence>
<evidence type="ECO:0000313" key="3">
    <source>
        <dbReference type="EMBL" id="THH10800.1"/>
    </source>
</evidence>
<dbReference type="InterPro" id="IPR029069">
    <property type="entry name" value="HotDog_dom_sf"/>
</dbReference>
<dbReference type="PANTHER" id="PTHR28152:SF1">
    <property type="entry name" value="HYDROXYACYL-THIOESTER DEHYDRATASE TYPE 2, MITOCHONDRIAL"/>
    <property type="match status" value="1"/>
</dbReference>
<evidence type="ECO:0000256" key="2">
    <source>
        <dbReference type="SAM" id="MobiDB-lite"/>
    </source>
</evidence>
<gene>
    <name evidence="3" type="ORF">EW145_g1097</name>
</gene>
<comment type="caution">
    <text evidence="3">The sequence shown here is derived from an EMBL/GenBank/DDBJ whole genome shotgun (WGS) entry which is preliminary data.</text>
</comment>
<dbReference type="AlphaFoldDB" id="A0A4S4LLD3"/>
<keyword evidence="1" id="KW-0175">Coiled coil</keyword>
<dbReference type="Gene3D" id="3.10.129.10">
    <property type="entry name" value="Hotdog Thioesterase"/>
    <property type="match status" value="1"/>
</dbReference>
<name>A0A4S4LLD3_9AGAM</name>